<evidence type="ECO:0000256" key="1">
    <source>
        <dbReference type="SAM" id="MobiDB-lite"/>
    </source>
</evidence>
<comment type="caution">
    <text evidence="2">The sequence shown here is derived from an EMBL/GenBank/DDBJ whole genome shotgun (WGS) entry which is preliminary data.</text>
</comment>
<name>A0AB34FFW1_9HYPO</name>
<dbReference type="EMBL" id="JAQHRD010000008">
    <property type="protein sequence ID" value="KAJ6438328.1"/>
    <property type="molecule type" value="Genomic_DNA"/>
</dbReference>
<dbReference type="AlphaFoldDB" id="A0AB34FFW1"/>
<sequence length="139" mass="14599">MGASSPRVEGCLEGFGAVADLFRALADNLVQGPTGHWSRKSSAMPWNRADIQVLHDDDASGGDEAFACCSWDKGNSGAGQIGRDDGSGQGVLGQRRPDTRSPVLDNNDSRFRLCGSVHGPAKGEKGTFPEPSAPLRECA</sequence>
<keyword evidence="3" id="KW-1185">Reference proteome</keyword>
<evidence type="ECO:0000313" key="3">
    <source>
        <dbReference type="Proteomes" id="UP001163105"/>
    </source>
</evidence>
<dbReference type="Proteomes" id="UP001163105">
    <property type="component" value="Unassembled WGS sequence"/>
</dbReference>
<reference evidence="2" key="1">
    <citation type="submission" date="2023-01" db="EMBL/GenBank/DDBJ databases">
        <title>The growth and conidiation of Purpureocillium lavendulum are regulated by nitrogen source and histone H3K14 acetylation.</title>
        <authorList>
            <person name="Tang P."/>
            <person name="Han J."/>
            <person name="Zhang C."/>
            <person name="Tang P."/>
            <person name="Qi F."/>
            <person name="Zhang K."/>
            <person name="Liang L."/>
        </authorList>
    </citation>
    <scope>NUCLEOTIDE SEQUENCE</scope>
    <source>
        <strain evidence="2">YMF1.00683</strain>
    </source>
</reference>
<gene>
    <name evidence="2" type="ORF">O9K51_08920</name>
</gene>
<organism evidence="2 3">
    <name type="scientific">Purpureocillium lavendulum</name>
    <dbReference type="NCBI Taxonomy" id="1247861"/>
    <lineage>
        <taxon>Eukaryota</taxon>
        <taxon>Fungi</taxon>
        <taxon>Dikarya</taxon>
        <taxon>Ascomycota</taxon>
        <taxon>Pezizomycotina</taxon>
        <taxon>Sordariomycetes</taxon>
        <taxon>Hypocreomycetidae</taxon>
        <taxon>Hypocreales</taxon>
        <taxon>Ophiocordycipitaceae</taxon>
        <taxon>Purpureocillium</taxon>
    </lineage>
</organism>
<evidence type="ECO:0000313" key="2">
    <source>
        <dbReference type="EMBL" id="KAJ6438328.1"/>
    </source>
</evidence>
<protein>
    <submittedName>
        <fullName evidence="2">Uncharacterized protein</fullName>
    </submittedName>
</protein>
<accession>A0AB34FFW1</accession>
<feature type="region of interest" description="Disordered" evidence="1">
    <location>
        <begin position="77"/>
        <end position="139"/>
    </location>
</feature>
<proteinExistence type="predicted"/>